<dbReference type="EMBL" id="LEKV01004366">
    <property type="protein sequence ID" value="KVH95983.1"/>
    <property type="molecule type" value="Genomic_DNA"/>
</dbReference>
<gene>
    <name evidence="1" type="ORF">Ccrd_001933</name>
</gene>
<keyword evidence="2" id="KW-1185">Reference proteome</keyword>
<sequence length="225" mass="24420">MLSTRLSSDSTFKPLIPVAAFEESASFNCFTSPSSSTGMSKSQTLKISPDGGCFNEDNISGISSSGCSSIFVSVVSEVPSSMTTGKFSGSVASFESWRSFAEGPRIPRISSKASFKESILVSDISGSSIRQESAQAKSSAENPAKSPMAEMFNQLPLPLWDLDPYEWAEKGGGKRPWRTAIISEQLRLNQETEENEAYTIGYPNQHLKSFNMNSLKIQTTILDIA</sequence>
<dbReference type="AlphaFoldDB" id="A0A103XSB9"/>
<reference evidence="1 2" key="1">
    <citation type="journal article" date="2016" name="Sci. Rep.">
        <title>The genome sequence of the outbreeding globe artichoke constructed de novo incorporating a phase-aware low-pass sequencing strategy of F1 progeny.</title>
        <authorList>
            <person name="Scaglione D."/>
            <person name="Reyes-Chin-Wo S."/>
            <person name="Acquadro A."/>
            <person name="Froenicke L."/>
            <person name="Portis E."/>
            <person name="Beitel C."/>
            <person name="Tirone M."/>
            <person name="Mauro R."/>
            <person name="Lo Monaco A."/>
            <person name="Mauromicale G."/>
            <person name="Faccioli P."/>
            <person name="Cattivelli L."/>
            <person name="Rieseberg L."/>
            <person name="Michelmore R."/>
            <person name="Lanteri S."/>
        </authorList>
    </citation>
    <scope>NUCLEOTIDE SEQUENCE [LARGE SCALE GENOMIC DNA]</scope>
    <source>
        <strain evidence="1">2C</strain>
    </source>
</reference>
<dbReference type="Gramene" id="KVH95983">
    <property type="protein sequence ID" value="KVH95983"/>
    <property type="gene ID" value="Ccrd_001933"/>
</dbReference>
<evidence type="ECO:0000313" key="2">
    <source>
        <dbReference type="Proteomes" id="UP000243975"/>
    </source>
</evidence>
<evidence type="ECO:0000313" key="1">
    <source>
        <dbReference type="EMBL" id="KVH95983.1"/>
    </source>
</evidence>
<comment type="caution">
    <text evidence="1">The sequence shown here is derived from an EMBL/GenBank/DDBJ whole genome shotgun (WGS) entry which is preliminary data.</text>
</comment>
<proteinExistence type="predicted"/>
<name>A0A103XSB9_CYNCS</name>
<organism evidence="1 2">
    <name type="scientific">Cynara cardunculus var. scolymus</name>
    <name type="common">Globe artichoke</name>
    <name type="synonym">Cynara scolymus</name>
    <dbReference type="NCBI Taxonomy" id="59895"/>
    <lineage>
        <taxon>Eukaryota</taxon>
        <taxon>Viridiplantae</taxon>
        <taxon>Streptophyta</taxon>
        <taxon>Embryophyta</taxon>
        <taxon>Tracheophyta</taxon>
        <taxon>Spermatophyta</taxon>
        <taxon>Magnoliopsida</taxon>
        <taxon>eudicotyledons</taxon>
        <taxon>Gunneridae</taxon>
        <taxon>Pentapetalae</taxon>
        <taxon>asterids</taxon>
        <taxon>campanulids</taxon>
        <taxon>Asterales</taxon>
        <taxon>Asteraceae</taxon>
        <taxon>Carduoideae</taxon>
        <taxon>Cardueae</taxon>
        <taxon>Carduinae</taxon>
        <taxon>Cynara</taxon>
    </lineage>
</organism>
<accession>A0A103XSB9</accession>
<dbReference type="Proteomes" id="UP000243975">
    <property type="component" value="Unassembled WGS sequence"/>
</dbReference>
<protein>
    <submittedName>
        <fullName evidence="1">Uncharacterized protein</fullName>
    </submittedName>
</protein>